<dbReference type="GO" id="GO:0008195">
    <property type="term" value="F:phosphatidate phosphatase activity"/>
    <property type="evidence" value="ECO:0007669"/>
    <property type="project" value="TreeGrafter"/>
</dbReference>
<feature type="transmembrane region" description="Helical" evidence="6">
    <location>
        <begin position="217"/>
        <end position="239"/>
    </location>
</feature>
<dbReference type="VEuPathDB" id="FungiDB:DIURU_000077"/>
<dbReference type="AlphaFoldDB" id="A0A642V030"/>
<reference evidence="8 9" key="1">
    <citation type="submission" date="2019-07" db="EMBL/GenBank/DDBJ databases">
        <title>Genome assembly of two rare yeast pathogens: Diutina rugosa and Trichomonascus ciferrii.</title>
        <authorList>
            <person name="Mixao V."/>
            <person name="Saus E."/>
            <person name="Hansen A."/>
            <person name="Lass-Flor C."/>
            <person name="Gabaldon T."/>
        </authorList>
    </citation>
    <scope>NUCLEOTIDE SEQUENCE [LARGE SCALE GENOMIC DNA]</scope>
    <source>
        <strain evidence="8 9">CBS 613</strain>
    </source>
</reference>
<dbReference type="PANTHER" id="PTHR10165:SF35">
    <property type="entry name" value="RE23632P"/>
    <property type="match status" value="1"/>
</dbReference>
<dbReference type="InterPro" id="IPR000326">
    <property type="entry name" value="PAP2/HPO"/>
</dbReference>
<keyword evidence="5 6" id="KW-0472">Membrane</keyword>
<dbReference type="SMART" id="SM00014">
    <property type="entry name" value="acidPPc"/>
    <property type="match status" value="1"/>
</dbReference>
<dbReference type="GO" id="GO:0016020">
    <property type="term" value="C:membrane"/>
    <property type="evidence" value="ECO:0007669"/>
    <property type="project" value="UniProtKB-SubCell"/>
</dbReference>
<dbReference type="EMBL" id="SWFT01000004">
    <property type="protein sequence ID" value="KAA8908764.1"/>
    <property type="molecule type" value="Genomic_DNA"/>
</dbReference>
<evidence type="ECO:0000256" key="6">
    <source>
        <dbReference type="SAM" id="Phobius"/>
    </source>
</evidence>
<proteinExistence type="inferred from homology"/>
<feature type="transmembrane region" description="Helical" evidence="6">
    <location>
        <begin position="163"/>
        <end position="181"/>
    </location>
</feature>
<dbReference type="Pfam" id="PF01569">
    <property type="entry name" value="PAP2"/>
    <property type="match status" value="1"/>
</dbReference>
<feature type="transmembrane region" description="Helical" evidence="6">
    <location>
        <begin position="12"/>
        <end position="30"/>
    </location>
</feature>
<evidence type="ECO:0000256" key="3">
    <source>
        <dbReference type="ARBA" id="ARBA00022692"/>
    </source>
</evidence>
<evidence type="ECO:0000256" key="2">
    <source>
        <dbReference type="ARBA" id="ARBA00008816"/>
    </source>
</evidence>
<dbReference type="OrthoDB" id="10030083at2759"/>
<dbReference type="GeneID" id="54778730"/>
<dbReference type="InterPro" id="IPR043216">
    <property type="entry name" value="PAP-like"/>
</dbReference>
<keyword evidence="9" id="KW-1185">Reference proteome</keyword>
<dbReference type="OMA" id="EDTIPMW"/>
<evidence type="ECO:0000313" key="9">
    <source>
        <dbReference type="Proteomes" id="UP000449547"/>
    </source>
</evidence>
<dbReference type="PANTHER" id="PTHR10165">
    <property type="entry name" value="LIPID PHOSPHATE PHOSPHATASE"/>
    <property type="match status" value="1"/>
</dbReference>
<sequence length="260" mass="29314">MKLYLTSNRFRAYVADWIVVLVLLIAFFTVCESAKPFTRQFEIDNPRISHPFAHVERFSDDQLYLITCIAPSIIITLISLVKGKTNYDRIHLYQVSNLAFWLTMAMVGVITDTLKVWIANPRPDFLARCGAKTTQKTGLVDISVCSSPLGEAYLWDGLKSTPSGHSSFAFAGLGFLSLWLMGQFKVWRNHAPLYKSIFASLPLVLASYIALSRGQDYRHHLFDICFGSTIGIVGAWLGYHRYFPAVNGKNCNQPIDFVES</sequence>
<evidence type="ECO:0000256" key="4">
    <source>
        <dbReference type="ARBA" id="ARBA00022989"/>
    </source>
</evidence>
<name>A0A642V030_DIURU</name>
<comment type="subcellular location">
    <subcellularLocation>
        <location evidence="1">Membrane</location>
        <topology evidence="1">Multi-pass membrane protein</topology>
    </subcellularLocation>
</comment>
<evidence type="ECO:0000259" key="7">
    <source>
        <dbReference type="SMART" id="SM00014"/>
    </source>
</evidence>
<dbReference type="Proteomes" id="UP000449547">
    <property type="component" value="Unassembled WGS sequence"/>
</dbReference>
<evidence type="ECO:0000313" key="8">
    <source>
        <dbReference type="EMBL" id="KAA8908764.1"/>
    </source>
</evidence>
<dbReference type="Gene3D" id="1.20.144.10">
    <property type="entry name" value="Phosphatidic acid phosphatase type 2/haloperoxidase"/>
    <property type="match status" value="1"/>
</dbReference>
<dbReference type="SUPFAM" id="SSF48317">
    <property type="entry name" value="Acid phosphatase/Vanadium-dependent haloperoxidase"/>
    <property type="match status" value="1"/>
</dbReference>
<dbReference type="InterPro" id="IPR036938">
    <property type="entry name" value="PAP2/HPO_sf"/>
</dbReference>
<evidence type="ECO:0000256" key="5">
    <source>
        <dbReference type="ARBA" id="ARBA00023136"/>
    </source>
</evidence>
<feature type="transmembrane region" description="Helical" evidence="6">
    <location>
        <begin position="63"/>
        <end position="83"/>
    </location>
</feature>
<dbReference type="CDD" id="cd03390">
    <property type="entry name" value="PAP2_containing_1_like"/>
    <property type="match status" value="1"/>
</dbReference>
<protein>
    <recommendedName>
        <fullName evidence="7">Phosphatidic acid phosphatase type 2/haloperoxidase domain-containing protein</fullName>
    </recommendedName>
</protein>
<evidence type="ECO:0000256" key="1">
    <source>
        <dbReference type="ARBA" id="ARBA00004141"/>
    </source>
</evidence>
<feature type="transmembrane region" description="Helical" evidence="6">
    <location>
        <begin position="95"/>
        <end position="118"/>
    </location>
</feature>
<feature type="transmembrane region" description="Helical" evidence="6">
    <location>
        <begin position="193"/>
        <end position="211"/>
    </location>
</feature>
<keyword evidence="3 6" id="KW-0812">Transmembrane</keyword>
<feature type="domain" description="Phosphatidic acid phosphatase type 2/haloperoxidase" evidence="7">
    <location>
        <begin position="97"/>
        <end position="239"/>
    </location>
</feature>
<keyword evidence="4 6" id="KW-1133">Transmembrane helix</keyword>
<dbReference type="GO" id="GO:0046839">
    <property type="term" value="P:phospholipid dephosphorylation"/>
    <property type="evidence" value="ECO:0007669"/>
    <property type="project" value="TreeGrafter"/>
</dbReference>
<dbReference type="RefSeq" id="XP_034015192.1">
    <property type="nucleotide sequence ID" value="XM_034159054.1"/>
</dbReference>
<accession>A0A642V030</accession>
<gene>
    <name evidence="8" type="ORF">DIURU_000077</name>
</gene>
<comment type="similarity">
    <text evidence="2">Belongs to the PA-phosphatase related phosphoesterase family.</text>
</comment>
<comment type="caution">
    <text evidence="8">The sequence shown here is derived from an EMBL/GenBank/DDBJ whole genome shotgun (WGS) entry which is preliminary data.</text>
</comment>
<organism evidence="8 9">
    <name type="scientific">Diutina rugosa</name>
    <name type="common">Yeast</name>
    <name type="synonym">Candida rugosa</name>
    <dbReference type="NCBI Taxonomy" id="5481"/>
    <lineage>
        <taxon>Eukaryota</taxon>
        <taxon>Fungi</taxon>
        <taxon>Dikarya</taxon>
        <taxon>Ascomycota</taxon>
        <taxon>Saccharomycotina</taxon>
        <taxon>Pichiomycetes</taxon>
        <taxon>Debaryomycetaceae</taxon>
        <taxon>Diutina</taxon>
    </lineage>
</organism>
<dbReference type="GO" id="GO:0006644">
    <property type="term" value="P:phospholipid metabolic process"/>
    <property type="evidence" value="ECO:0007669"/>
    <property type="project" value="InterPro"/>
</dbReference>